<feature type="compositionally biased region" description="Basic and acidic residues" evidence="18">
    <location>
        <begin position="2447"/>
        <end position="2457"/>
    </location>
</feature>
<dbReference type="InterPro" id="IPR027359">
    <property type="entry name" value="Volt_channel_dom_sf"/>
</dbReference>
<protein>
    <recommendedName>
        <fullName evidence="17">Sodium channel protein</fullName>
    </recommendedName>
</protein>
<dbReference type="InterPro" id="IPR031649">
    <property type="entry name" value="GPHH_dom"/>
</dbReference>
<keyword evidence="8 17" id="KW-0851">Voltage-gated channel</keyword>
<feature type="compositionally biased region" description="Low complexity" evidence="18">
    <location>
        <begin position="519"/>
        <end position="529"/>
    </location>
</feature>
<feature type="domain" description="Voltage-dependent L-type calcium channel IQ-associated" evidence="20">
    <location>
        <begin position="2148"/>
        <end position="2183"/>
    </location>
</feature>
<evidence type="ECO:0000256" key="4">
    <source>
        <dbReference type="ARBA" id="ARBA00022475"/>
    </source>
</evidence>
<dbReference type="EMBL" id="KC699920">
    <property type="protein sequence ID" value="AGL91670.1"/>
    <property type="molecule type" value="mRNA"/>
</dbReference>
<feature type="compositionally biased region" description="Pro residues" evidence="18">
    <location>
        <begin position="2484"/>
        <end position="2500"/>
    </location>
</feature>
<feature type="domain" description="Ion transport" evidence="19">
    <location>
        <begin position="680"/>
        <end position="910"/>
    </location>
</feature>
<keyword evidence="12 17" id="KW-0472">Membrane</keyword>
<feature type="domain" description="Ion transport" evidence="19">
    <location>
        <begin position="1885"/>
        <end position="2136"/>
    </location>
</feature>
<dbReference type="FunFam" id="1.20.120.350:FF:000053">
    <property type="entry name" value="Sodium channel protein"/>
    <property type="match status" value="1"/>
</dbReference>
<feature type="transmembrane region" description="Helical" evidence="17">
    <location>
        <begin position="1946"/>
        <end position="1965"/>
    </location>
</feature>
<dbReference type="FunFam" id="1.10.287.70:FF:000047">
    <property type="entry name" value="Sodium channel protein"/>
    <property type="match status" value="1"/>
</dbReference>
<keyword evidence="3 17" id="KW-0894">Sodium channel</keyword>
<feature type="region of interest" description="Disordered" evidence="18">
    <location>
        <begin position="2366"/>
        <end position="2513"/>
    </location>
</feature>
<dbReference type="GO" id="GO:0019228">
    <property type="term" value="P:neuronal action potential"/>
    <property type="evidence" value="ECO:0007669"/>
    <property type="project" value="TreeGrafter"/>
</dbReference>
<accession>U5JD83</accession>
<evidence type="ECO:0000256" key="1">
    <source>
        <dbReference type="ARBA" id="ARBA00004651"/>
    </source>
</evidence>
<feature type="region of interest" description="Disordered" evidence="18">
    <location>
        <begin position="2280"/>
        <end position="2330"/>
    </location>
</feature>
<feature type="transmembrane region" description="Helical" evidence="17">
    <location>
        <begin position="1603"/>
        <end position="1623"/>
    </location>
</feature>
<dbReference type="GO" id="GO:0001518">
    <property type="term" value="C:voltage-gated sodium channel complex"/>
    <property type="evidence" value="ECO:0007669"/>
    <property type="project" value="UniProtKB-UniRule"/>
</dbReference>
<dbReference type="GO" id="GO:0005248">
    <property type="term" value="F:voltage-gated sodium channel activity"/>
    <property type="evidence" value="ECO:0007669"/>
    <property type="project" value="InterPro"/>
</dbReference>
<feature type="transmembrane region" description="Helical" evidence="17">
    <location>
        <begin position="2003"/>
        <end position="2031"/>
    </location>
</feature>
<feature type="compositionally biased region" description="Basic residues" evidence="18">
    <location>
        <begin position="2308"/>
        <end position="2321"/>
    </location>
</feature>
<feature type="compositionally biased region" description="Low complexity" evidence="18">
    <location>
        <begin position="2383"/>
        <end position="2394"/>
    </location>
</feature>
<dbReference type="PROSITE" id="PS50096">
    <property type="entry name" value="IQ"/>
    <property type="match status" value="1"/>
</dbReference>
<evidence type="ECO:0000256" key="2">
    <source>
        <dbReference type="ARBA" id="ARBA00022448"/>
    </source>
</evidence>
<keyword evidence="14" id="KW-0325">Glycoprotein</keyword>
<comment type="subcellular location">
    <subcellularLocation>
        <location evidence="1 17">Cell membrane</location>
        <topology evidence="1 17">Multi-pass membrane protein</topology>
    </subcellularLocation>
</comment>
<proteinExistence type="evidence at transcript level"/>
<feature type="compositionally biased region" description="Acidic residues" evidence="18">
    <location>
        <begin position="573"/>
        <end position="585"/>
    </location>
</feature>
<dbReference type="GO" id="GO:0022843">
    <property type="term" value="F:voltage-gated monoatomic cation channel activity"/>
    <property type="evidence" value="ECO:0007669"/>
    <property type="project" value="UniProtKB-ARBA"/>
</dbReference>
<dbReference type="Gene3D" id="1.10.287.70">
    <property type="match status" value="4"/>
</dbReference>
<dbReference type="Pfam" id="PF00520">
    <property type="entry name" value="Ion_trans"/>
    <property type="match status" value="4"/>
</dbReference>
<evidence type="ECO:0000256" key="6">
    <source>
        <dbReference type="ARBA" id="ARBA00022692"/>
    </source>
</evidence>
<keyword evidence="4" id="KW-1003">Cell membrane</keyword>
<evidence type="ECO:0000256" key="18">
    <source>
        <dbReference type="SAM" id="MobiDB-lite"/>
    </source>
</evidence>
<feature type="transmembrane region" description="Helical" evidence="17">
    <location>
        <begin position="1569"/>
        <end position="1591"/>
    </location>
</feature>
<name>U5JD83_LIPBO</name>
<dbReference type="PRINTS" id="PR00170">
    <property type="entry name" value="NACHANNEL"/>
</dbReference>
<feature type="compositionally biased region" description="Basic and acidic residues" evidence="18">
    <location>
        <begin position="1463"/>
        <end position="1482"/>
    </location>
</feature>
<keyword evidence="7" id="KW-0677">Repeat</keyword>
<dbReference type="PANTHER" id="PTHR10037:SF62">
    <property type="entry name" value="SODIUM CHANNEL PROTEIN 60E"/>
    <property type="match status" value="1"/>
</dbReference>
<sequence length="2535" mass="287275">MFQANLSRGLTAGKKQSPSSPGGPGSVGKSTVKQQVKPFTRESLERLENKTVQLVRDYGFQPRRKLSVEDGSVLPPKFEPFPSKLYGRPLEEIDNFIYDETFCVVSKRFRKNYIHRFTATRSFFFFSPWNTVRQTCIFLSTNQYFDYVVMATILLNCVFLAMTEPIEEAEFVFLAIYTAEMIIKSVAKGFILNKYTYLRNPWNWLDFVVITSGYATIGMEVGNLAGLRTFRVLRALKTVSITPGLKTIINALLHSFKQLAEVMTLTIFCLMVFALFALQVYMGELRNKCVLTPVNMNISHTEWIQYVWSEENWLVSDSGGPVMCGNTTGSRRCPENYVCLRVGDNPNHGFTNFDNFLWSMLTTFQLITLDYWENVYNMVLASCGPVSVVFFTVVVFFGSFYLINLMLAVVALSYEEEAEITQEERKKDLVDHRDDSTFSFDPSNLDVKQLDKNKKKKIDSRKGVLLSSYTRKKTRRRKGKGKDSKGENGAGKATPSPNPSPRHSSTPAPPARPRVLTIAAPASPLSPLPVRSADTLYPGNALGPPNRGQLHSRQASSNSGEGNFRESSLDDSGVVDDHEDVDPEDQTQTTQTQKMESVTIAVKTKEKEIRVLKCNGVSPGQDPKKLLKEHLYTLLPDYLSHIVVLDDLVDRNCESCTTCCIDYDGWLRFQNCLYKFVRDPLFELLIAICIVLNTMFLAMEHHGMSENVRQALDIGNKVFTSIFSLECFLKLLALSKEFFDCGWNIFDLIIVSASLLDLSIEIMDGLTVLRGLRLLRVLKLAQSWTTMKVLLSIIISTIGALGNLTFVLVIVIYIFAVIGMQLFSKDYTIDKFAPDPVPRWNFNDFFHSFMMIFRILCGEWIEPLWDCMRAEEVAGAETCFFIFLPALVMGNFMVLNLFLALLLNSFNSEELKNKKEEVGEESKLARSFERIRSIVKKKRFKQEKTENEKNMRLEEMVRQVMSKAGTGKFQTIITKDNEVKETVLDNEQHQTAVPISLPQEENKAPSPDNIFSPDHDLYSPEHRFSATSQDLSSQLQKVLNEKIKSLQSSRNQLYDYGEINLDADRKSSISDKIISPPVDDQNRYLSTECRFSKKEGQQQNPGDVFSPGCETCFHFSPEFPSSPGQKSHSGYTPRPSDNQLTFLSPPDSNSVSSAHEPRRSSNSEVSAKNVISPVNVSRYSPSDNQTPSPISEKREKRKMSNTSQLSGENKKCERRSSDISQKSNQKVNGGERRGSQLSSRSSVVSGRKGSGLSDTKDPMSDRTISPKYSPNLETSRSSPNRTYRDSSTSESEPVYSPPSRSSLSPLDRRYSVVFSPPSDTNFSFSLPIDKIYMFSPPTLTDSTTSPQLLEINNKSNASPNDTIVSTPTDKKLSPEMEETPKITEKSPQNEGDVLSPPPTRDKLTPLQSAPKPVPQLPPRKDSKDADNLRSARDKRLSYFLAIEQGESKDSATESIGLDQIEGNEEKPIEPPTKETTDSAEKGKKPWHTLVSYVDEITVGGRRDSHGRYVDGLGNFPGFGRNKKDRTPQDCFPQHCYQRSVCCDHILQSDLGQKWTSARMSVLSVVDTPVFEWVILVLIFSSSITLCFEDIYLDQNKMLKNILYWTNFVFCALFSIEMLLKWVALGFWRYFTSFWTILDFIIVFVSIFSLLIEENENLKVLRSLRTLRALRPLRAISRWQGMRIVVNALMYAIPSIFNVLLVCLVFWLIFSIMGVQFFGGKFFKCIDEEGELLPVSTVNDRFECLYKNYSWINSKITFDHVGQAYLALFQVATFEGWMEVMADAVDARGEDLQPQREANLYAYLYFVIFIVCGSFFTLNLFIGVIIDNFNMLKKKYEGGVLEMFLTESQKHYYTAMKKLGRKKPQKAIHRPLNQFLAMFYDLSNSRRFEIAIFILIFLNMVTMAIEHYDQPHAVFFILEVSNAFFTTVFGLEATVKIIGLRHHYFTVPWNVFDFLLVVASILGILMEDIMIDFPVSPTLLRVVRVFRIGRILRLIKAAKGIRKLLFALVVSLPALFNIGALLSLITFIYAIIGMSVFGHVKQQGALDDMVNFETFGRSMQLLFRLMTSAGWNDVLESLMIQPPDCDPHLNQNPNGDCGYPLLAITYFTSFIIINYMIVINMYIAIILENFNQAHQEEEIGIVEDDLEMFYIRWSKYDPHATQFIRFNQLSDFIASLDPPLGIPKPNIVALVSFNLPIARGNKIHCLDILHALVKHVLGHVEETDDFKKLQDQMDIKFKKQFPTRKELEIVSSTRIWKRQDKAARLIQKTFKDYLKRKRERERDPMDLEDEMTQTSSPGGWQGKLSAFLHVHRGSRASSRKSSRASDAGDLSELGGPWLNLPLLLLGGTQMPQPEDSDVKGDVCITVSEASPDNAGGDDSKKANTLSPPQLLTPRPSSRRRSFSFLQRRGSAKEKGTAAFTSPKLLRRCSAKEPSTRRKEIPLSPRRQSAKEKSAKRDIPTLSPRSGLDPNIVPPEVNITVTEPSPQSPLPRRSPPPPPPLPAERRRAAFRQTTDSTVVHVLVHRESEEYNSEEQGS</sequence>
<keyword evidence="9 17" id="KW-1133">Transmembrane helix</keyword>
<evidence type="ECO:0000256" key="7">
    <source>
        <dbReference type="ARBA" id="ARBA00022737"/>
    </source>
</evidence>
<evidence type="ECO:0000256" key="9">
    <source>
        <dbReference type="ARBA" id="ARBA00022989"/>
    </source>
</evidence>
<evidence type="ECO:0000256" key="15">
    <source>
        <dbReference type="ARBA" id="ARBA00023201"/>
    </source>
</evidence>
<feature type="compositionally biased region" description="Polar residues" evidence="18">
    <location>
        <begin position="1122"/>
        <end position="1153"/>
    </location>
</feature>
<dbReference type="PANTHER" id="PTHR10037">
    <property type="entry name" value="VOLTAGE-GATED CATION CHANNEL CALCIUM AND SODIUM"/>
    <property type="match status" value="1"/>
</dbReference>
<keyword evidence="13" id="KW-1015">Disulfide bond</keyword>
<evidence type="ECO:0000259" key="19">
    <source>
        <dbReference type="Pfam" id="PF00520"/>
    </source>
</evidence>
<dbReference type="FunFam" id="1.10.238.10:FF:000150">
    <property type="entry name" value="Sodium channel protein"/>
    <property type="match status" value="1"/>
</dbReference>
<evidence type="ECO:0000256" key="12">
    <source>
        <dbReference type="ARBA" id="ARBA00023136"/>
    </source>
</evidence>
<dbReference type="CDD" id="cd13433">
    <property type="entry name" value="Na_channel_gate"/>
    <property type="match status" value="1"/>
</dbReference>
<dbReference type="FunFam" id="1.10.287.70:FF:000089">
    <property type="entry name" value="Sodium channel protein"/>
    <property type="match status" value="1"/>
</dbReference>
<evidence type="ECO:0000256" key="5">
    <source>
        <dbReference type="ARBA" id="ARBA00022495"/>
    </source>
</evidence>
<feature type="compositionally biased region" description="Basic and acidic residues" evidence="18">
    <location>
        <begin position="2428"/>
        <end position="2439"/>
    </location>
</feature>
<dbReference type="FunFam" id="1.10.287.70:FF:000370">
    <property type="entry name" value="Sodium channel protein 60E"/>
    <property type="match status" value="1"/>
</dbReference>
<feature type="transmembrane region" description="Helical" evidence="17">
    <location>
        <begin position="789"/>
        <end position="820"/>
    </location>
</feature>
<feature type="compositionally biased region" description="Polar residues" evidence="18">
    <location>
        <begin position="1172"/>
        <end position="1189"/>
    </location>
</feature>
<feature type="region of interest" description="Disordered" evidence="18">
    <location>
        <begin position="466"/>
        <end position="596"/>
    </location>
</feature>
<feature type="compositionally biased region" description="Basic and acidic residues" evidence="18">
    <location>
        <begin position="1208"/>
        <end position="1217"/>
    </location>
</feature>
<keyword evidence="2 17" id="KW-0813">Transport</keyword>
<feature type="domain" description="Ion transport" evidence="19">
    <location>
        <begin position="1568"/>
        <end position="1834"/>
    </location>
</feature>
<feature type="transmembrane region" description="Helical" evidence="17">
    <location>
        <begin position="1801"/>
        <end position="1825"/>
    </location>
</feature>
<dbReference type="SUPFAM" id="SSF81324">
    <property type="entry name" value="Voltage-gated potassium channels"/>
    <property type="match status" value="4"/>
</dbReference>
<evidence type="ECO:0000256" key="3">
    <source>
        <dbReference type="ARBA" id="ARBA00022461"/>
    </source>
</evidence>
<feature type="region of interest" description="Disordered" evidence="18">
    <location>
        <begin position="1"/>
        <end position="35"/>
    </location>
</feature>
<feature type="region of interest" description="Disordered" evidence="18">
    <location>
        <begin position="1351"/>
        <end position="1430"/>
    </location>
</feature>
<evidence type="ECO:0000256" key="11">
    <source>
        <dbReference type="ARBA" id="ARBA00023065"/>
    </source>
</evidence>
<keyword evidence="15 17" id="KW-0739">Sodium transport</keyword>
<feature type="compositionally biased region" description="Polar residues" evidence="18">
    <location>
        <begin position="1351"/>
        <end position="1367"/>
    </location>
</feature>
<feature type="compositionally biased region" description="Polar residues" evidence="18">
    <location>
        <begin position="1218"/>
        <end position="1227"/>
    </location>
</feature>
<keyword evidence="6 17" id="KW-0812">Transmembrane</keyword>
<feature type="transmembrane region" description="Helical" evidence="17">
    <location>
        <begin position="1887"/>
        <end position="1907"/>
    </location>
</feature>
<evidence type="ECO:0000256" key="17">
    <source>
        <dbReference type="RuleBase" id="RU361132"/>
    </source>
</evidence>
<dbReference type="Gene3D" id="1.10.238.10">
    <property type="entry name" value="EF-hand"/>
    <property type="match status" value="1"/>
</dbReference>
<dbReference type="InterPro" id="IPR005821">
    <property type="entry name" value="Ion_trans_dom"/>
</dbReference>
<keyword evidence="10 17" id="KW-0915">Sodium</keyword>
<feature type="transmembrane region" description="Helical" evidence="17">
    <location>
        <begin position="379"/>
        <end position="403"/>
    </location>
</feature>
<feature type="transmembrane region" description="Helical" evidence="17">
    <location>
        <begin position="878"/>
        <end position="903"/>
    </location>
</feature>
<feature type="transmembrane region" description="Helical" evidence="17">
    <location>
        <begin position="262"/>
        <end position="282"/>
    </location>
</feature>
<organism evidence="21">
    <name type="scientific">Liposcelis bostrychophila</name>
    <name type="common">Booklouse</name>
    <dbReference type="NCBI Taxonomy" id="185214"/>
    <lineage>
        <taxon>Eukaryota</taxon>
        <taxon>Metazoa</taxon>
        <taxon>Ecdysozoa</taxon>
        <taxon>Arthropoda</taxon>
        <taxon>Hexapoda</taxon>
        <taxon>Insecta</taxon>
        <taxon>Pterygota</taxon>
        <taxon>Neoptera</taxon>
        <taxon>Paraneoptera</taxon>
        <taxon>Psocodea</taxon>
        <taxon>Troctomorpha</taxon>
        <taxon>Liposcelidetae</taxon>
        <taxon>Liposcelididae</taxon>
        <taxon>Liposcelis</taxon>
    </lineage>
</organism>
<feature type="compositionally biased region" description="Polar residues" evidence="18">
    <location>
        <begin position="549"/>
        <end position="561"/>
    </location>
</feature>
<feature type="compositionally biased region" description="Basic and acidic residues" evidence="18">
    <location>
        <begin position="1368"/>
        <end position="1384"/>
    </location>
</feature>
<keyword evidence="11 17" id="KW-0406">Ion transport</keyword>
<evidence type="ECO:0000256" key="10">
    <source>
        <dbReference type="ARBA" id="ARBA00023053"/>
    </source>
</evidence>
<feature type="transmembrane region" description="Helical" evidence="17">
    <location>
        <begin position="1629"/>
        <end position="1651"/>
    </location>
</feature>
<dbReference type="Pfam" id="PF16905">
    <property type="entry name" value="GPHH"/>
    <property type="match status" value="1"/>
</dbReference>
<feature type="compositionally biased region" description="Low complexity" evidence="18">
    <location>
        <begin position="1235"/>
        <end position="1253"/>
    </location>
</feature>
<dbReference type="InterPro" id="IPR044564">
    <property type="entry name" value="Na_chnl_inactivation_gate"/>
</dbReference>
<evidence type="ECO:0000313" key="21">
    <source>
        <dbReference type="EMBL" id="AGL91670.1"/>
    </source>
</evidence>
<evidence type="ECO:0000259" key="20">
    <source>
        <dbReference type="Pfam" id="PF16905"/>
    </source>
</evidence>
<evidence type="ECO:0000256" key="16">
    <source>
        <dbReference type="ARBA" id="ARBA00023303"/>
    </source>
</evidence>
<evidence type="ECO:0000256" key="13">
    <source>
        <dbReference type="ARBA" id="ARBA00023157"/>
    </source>
</evidence>
<feature type="compositionally biased region" description="Polar residues" evidence="18">
    <location>
        <begin position="1262"/>
        <end position="1291"/>
    </location>
</feature>
<comment type="similarity">
    <text evidence="17">Belongs to the sodium channel (TC 1.A.1.10) family.</text>
</comment>
<feature type="compositionally biased region" description="Basic and acidic residues" evidence="18">
    <location>
        <begin position="1418"/>
        <end position="1430"/>
    </location>
</feature>
<dbReference type="Gene3D" id="1.20.120.350">
    <property type="entry name" value="Voltage-gated potassium channels. Chain C"/>
    <property type="match status" value="4"/>
</dbReference>
<dbReference type="InterPro" id="IPR043203">
    <property type="entry name" value="VGCC_Ca_Na"/>
</dbReference>
<feature type="transmembrane region" description="Helical" evidence="17">
    <location>
        <begin position="1913"/>
        <end position="1934"/>
    </location>
</feature>
<dbReference type="FunFam" id="1.20.120.350:FF:000019">
    <property type="entry name" value="Sodium channel protein"/>
    <property type="match status" value="1"/>
</dbReference>
<evidence type="ECO:0000256" key="8">
    <source>
        <dbReference type="ARBA" id="ARBA00022882"/>
    </source>
</evidence>
<feature type="compositionally biased region" description="Basic residues" evidence="18">
    <location>
        <begin position="470"/>
        <end position="480"/>
    </location>
</feature>
<dbReference type="FunFam" id="1.20.120.350:FF:000058">
    <property type="entry name" value="Sodium channel protein"/>
    <property type="match status" value="1"/>
</dbReference>
<dbReference type="FunFam" id="1.20.120.350:FF:000039">
    <property type="entry name" value="Sodium channel protein"/>
    <property type="match status" value="1"/>
</dbReference>
<reference evidence="21" key="2">
    <citation type="submission" date="2013-02" db="EMBL/GenBank/DDBJ databases">
        <authorList>
            <person name="Jiang X."/>
        </authorList>
    </citation>
    <scope>NUCLEOTIDE SEQUENCE</scope>
</reference>
<feature type="transmembrane region" description="Helical" evidence="17">
    <location>
        <begin position="1683"/>
        <end position="1709"/>
    </location>
</feature>
<comment type="function">
    <text evidence="17">Mediates the voltage-dependent sodium ion permeability of excitable membranes. Assuming opened or closed conformations in response to the voltage difference across the membrane, the protein forms a sodium-selective channel through which Na(+) ions may pass in accordance with their electrochemical gradient.</text>
</comment>
<dbReference type="GO" id="GO:0086010">
    <property type="term" value="P:membrane depolarization during action potential"/>
    <property type="evidence" value="ECO:0007669"/>
    <property type="project" value="TreeGrafter"/>
</dbReference>
<reference evidence="21" key="1">
    <citation type="journal article" date="2013" name="Int. J. Biol. Sci.">
        <title>Molecular Characterization and Alternative Splicing of a Sodium Channel and DSC1 Ortholog Genes in Liposcelis bostrychophila Badonnel (Psocoptera: Liposcelididae).</title>
        <authorList>
            <person name="Jiang X.Z."/>
            <person name="Wei D.D."/>
            <person name="Yang W.J."/>
            <person name="Dou W."/>
            <person name="Chen S.C."/>
            <person name="Wang J.J."/>
        </authorList>
    </citation>
    <scope>NUCLEOTIDE SEQUENCE</scope>
</reference>
<keyword evidence="16 17" id="KW-0407">Ion channel</keyword>
<comment type="caution">
    <text evidence="17">Lacks conserved residue(s) required for the propagation of feature annotation.</text>
</comment>
<dbReference type="InterPro" id="IPR001696">
    <property type="entry name" value="Na_channel_asu"/>
</dbReference>
<keyword evidence="5" id="KW-0691">RNA editing</keyword>
<feature type="transmembrane region" description="Helical" evidence="17">
    <location>
        <begin position="2102"/>
        <end position="2126"/>
    </location>
</feature>
<feature type="region of interest" description="Disordered" evidence="18">
    <location>
        <begin position="1447"/>
        <end position="1482"/>
    </location>
</feature>
<evidence type="ECO:0000256" key="14">
    <source>
        <dbReference type="ARBA" id="ARBA00023180"/>
    </source>
</evidence>
<feature type="region of interest" description="Disordered" evidence="18">
    <location>
        <begin position="1120"/>
        <end position="1305"/>
    </location>
</feature>
<feature type="domain" description="Ion transport" evidence="19">
    <location>
        <begin position="142"/>
        <end position="419"/>
    </location>
</feature>